<dbReference type="PANTHER" id="PTHR18964:SF149">
    <property type="entry name" value="BIFUNCTIONAL UDP-N-ACETYLGLUCOSAMINE 2-EPIMERASE_N-ACETYLMANNOSAMINE KINASE"/>
    <property type="match status" value="1"/>
</dbReference>
<dbReference type="PANTHER" id="PTHR18964">
    <property type="entry name" value="ROK (REPRESSOR, ORF, KINASE) FAMILY"/>
    <property type="match status" value="1"/>
</dbReference>
<evidence type="ECO:0000313" key="10">
    <source>
        <dbReference type="Proteomes" id="UP000571857"/>
    </source>
</evidence>
<sequence length="331" mass="36975">MSANKNLIRHQNIQVVLKELFQKGTSFASDLVKETGISMVTINSLLKDLVSEGMVTKGKLVQREIGRPAIEYCFNYKYSKSLLLALIEVNRQLELRSYHIDLKGTILAAQHQAFSEITPTAFQNLVRQSIEAFADVEQIAVLLPGKISEGVVTSSWYEKFDGWDLDQLFKEITPIPCFYQNDAHLLTVGHCIAKQISLSENIVGIYNPENSMPGITLIFNASLLEGQNALAGEAKYLPGFIDKGAPKSTQELVARLSALVPFYNAAFAPDRFVFASTAAIEEDLLAAITHDPFITKQPNHPVYTFVHDFDQAMILGMHWLLFRNTPYDLSC</sequence>
<dbReference type="Proteomes" id="UP001183682">
    <property type="component" value="Unassembled WGS sequence"/>
</dbReference>
<gene>
    <name evidence="7" type="ORF">EGM181_12545</name>
    <name evidence="6" type="ORF">GTI89_13390</name>
    <name evidence="4" type="ORF">HWH42_17110</name>
    <name evidence="5" type="ORF">P7E30_01815</name>
</gene>
<dbReference type="Proteomes" id="UP000571857">
    <property type="component" value="Unassembled WGS sequence"/>
</dbReference>
<evidence type="ECO:0000313" key="6">
    <source>
        <dbReference type="EMBL" id="MXS27047.1"/>
    </source>
</evidence>
<dbReference type="Proteomes" id="UP000516696">
    <property type="component" value="Chromosome"/>
</dbReference>
<protein>
    <submittedName>
        <fullName evidence="6">ROK family protein</fullName>
    </submittedName>
</protein>
<dbReference type="EMBL" id="WVTI01000014">
    <property type="protein sequence ID" value="MXS27047.1"/>
    <property type="molecule type" value="Genomic_DNA"/>
</dbReference>
<evidence type="ECO:0000313" key="8">
    <source>
        <dbReference type="Proteomes" id="UP000439965"/>
    </source>
</evidence>
<evidence type="ECO:0000313" key="9">
    <source>
        <dbReference type="Proteomes" id="UP000516696"/>
    </source>
</evidence>
<dbReference type="InterPro" id="IPR043129">
    <property type="entry name" value="ATPase_NBD"/>
</dbReference>
<dbReference type="Proteomes" id="UP000439965">
    <property type="component" value="Unassembled WGS sequence"/>
</dbReference>
<dbReference type="EMBL" id="JABXJK010000089">
    <property type="protein sequence ID" value="MBA0974288.1"/>
    <property type="molecule type" value="Genomic_DNA"/>
</dbReference>
<dbReference type="GeneID" id="93224837"/>
<dbReference type="AlphaFoldDB" id="A0A366U9T2"/>
<dbReference type="SUPFAM" id="SSF46785">
    <property type="entry name" value="Winged helix' DNA-binding domain"/>
    <property type="match status" value="1"/>
</dbReference>
<evidence type="ECO:0000313" key="5">
    <source>
        <dbReference type="EMBL" id="MDT2688941.1"/>
    </source>
</evidence>
<accession>A0A366U9T2</accession>
<evidence type="ECO:0000256" key="1">
    <source>
        <dbReference type="ARBA" id="ARBA00002486"/>
    </source>
</evidence>
<dbReference type="Gene3D" id="3.30.420.40">
    <property type="match status" value="1"/>
</dbReference>
<proteinExistence type="inferred from homology"/>
<evidence type="ECO:0000256" key="3">
    <source>
        <dbReference type="ARBA" id="ARBA00022629"/>
    </source>
</evidence>
<dbReference type="GO" id="GO:0042732">
    <property type="term" value="P:D-xylose metabolic process"/>
    <property type="evidence" value="ECO:0007669"/>
    <property type="project" value="UniProtKB-KW"/>
</dbReference>
<reference evidence="5" key="4">
    <citation type="submission" date="2023-03" db="EMBL/GenBank/DDBJ databases">
        <authorList>
            <person name="Shen W."/>
            <person name="Cai J."/>
        </authorList>
    </citation>
    <scope>NUCLEOTIDE SEQUENCE</scope>
    <source>
        <strain evidence="5">K69-2</strain>
    </source>
</reference>
<reference evidence="6 8" key="1">
    <citation type="submission" date="2019-04" db="EMBL/GenBank/DDBJ databases">
        <title>Step-wise assembly of the neonatal virome modulated by breast feeding.</title>
        <authorList>
            <person name="Liang G."/>
            <person name="Bushman F."/>
        </authorList>
    </citation>
    <scope>NUCLEOTIDE SEQUENCE [LARGE SCALE GENOMIC DNA]</scope>
    <source>
        <strain evidence="6 8">E3404</strain>
    </source>
</reference>
<dbReference type="Gene3D" id="1.10.10.10">
    <property type="entry name" value="Winged helix-like DNA-binding domain superfamily/Winged helix DNA-binding domain"/>
    <property type="match status" value="1"/>
</dbReference>
<comment type="function">
    <text evidence="1">Transcriptional repressor of xylose-utilizing enzymes.</text>
</comment>
<organism evidence="6 8">
    <name type="scientific">Enterococcus gallinarum</name>
    <dbReference type="NCBI Taxonomy" id="1353"/>
    <lineage>
        <taxon>Bacteria</taxon>
        <taxon>Bacillati</taxon>
        <taxon>Bacillota</taxon>
        <taxon>Bacilli</taxon>
        <taxon>Lactobacillales</taxon>
        <taxon>Enterococcaceae</taxon>
        <taxon>Enterococcus</taxon>
    </lineage>
</organism>
<keyword evidence="3" id="KW-0859">Xylose metabolism</keyword>
<comment type="similarity">
    <text evidence="2">Belongs to the ROK (NagC/XylR) family.</text>
</comment>
<dbReference type="EMBL" id="JARPZN010000001">
    <property type="protein sequence ID" value="MDT2688941.1"/>
    <property type="molecule type" value="Genomic_DNA"/>
</dbReference>
<dbReference type="Pfam" id="PF00480">
    <property type="entry name" value="ROK"/>
    <property type="match status" value="1"/>
</dbReference>
<reference evidence="7 9" key="2">
    <citation type="submission" date="2020-03" db="EMBL/GenBank/DDBJ databases">
        <title>Characterization of ganglioside-mimicking enterococci.</title>
        <authorList>
            <person name="Patry R.T."/>
            <person name="Nothaft H."/>
            <person name="Bridger R."/>
            <person name="Shajahan A."/>
            <person name="Huynh S."/>
            <person name="Sanchez S."/>
            <person name="Azadi P."/>
            <person name="Cooper K."/>
            <person name="Miller W.G."/>
            <person name="Parker C.T."/>
            <person name="Wells L."/>
            <person name="Szymanski C.M."/>
        </authorList>
    </citation>
    <scope>NUCLEOTIDE SEQUENCE [LARGE SCALE GENOMIC DNA]</scope>
    <source>
        <strain evidence="7 9">EGM181</strain>
    </source>
</reference>
<dbReference type="InterPro" id="IPR036390">
    <property type="entry name" value="WH_DNA-bd_sf"/>
</dbReference>
<keyword evidence="3" id="KW-0119">Carbohydrate metabolism</keyword>
<dbReference type="RefSeq" id="WP_003125946.1">
    <property type="nucleotide sequence ID" value="NZ_BSYC01000001.1"/>
</dbReference>
<dbReference type="EMBL" id="CP050485">
    <property type="protein sequence ID" value="QOG28031.1"/>
    <property type="molecule type" value="Genomic_DNA"/>
</dbReference>
<evidence type="ECO:0000313" key="4">
    <source>
        <dbReference type="EMBL" id="MBA0974288.1"/>
    </source>
</evidence>
<dbReference type="InterPro" id="IPR036388">
    <property type="entry name" value="WH-like_DNA-bd_sf"/>
</dbReference>
<dbReference type="SUPFAM" id="SSF53067">
    <property type="entry name" value="Actin-like ATPase domain"/>
    <property type="match status" value="1"/>
</dbReference>
<evidence type="ECO:0000256" key="2">
    <source>
        <dbReference type="ARBA" id="ARBA00006479"/>
    </source>
</evidence>
<dbReference type="InterPro" id="IPR000600">
    <property type="entry name" value="ROK"/>
</dbReference>
<evidence type="ECO:0000313" key="7">
    <source>
        <dbReference type="EMBL" id="QOG28031.1"/>
    </source>
</evidence>
<reference evidence="4 10" key="3">
    <citation type="submission" date="2020-06" db="EMBL/GenBank/DDBJ databases">
        <title>Crossreactivity between MHC class I-restricted antigens from cancer cells and an enterococcal bacteriophage.</title>
        <authorList>
            <person name="Fluckiger A."/>
            <person name="Daillere R."/>
            <person name="Sassi M."/>
            <person name="Cattoir V."/>
            <person name="Kroemer G."/>
            <person name="Zitvogel L."/>
        </authorList>
    </citation>
    <scope>NUCLEOTIDE SEQUENCE [LARGE SCALE GENOMIC DNA]</scope>
    <source>
        <strain evidence="4 10">EG4</strain>
    </source>
</reference>
<name>A0A366U9T2_ENTGA</name>